<dbReference type="EMBL" id="JAIQCV010000012">
    <property type="protein sequence ID" value="KAH1039721.1"/>
    <property type="molecule type" value="Genomic_DNA"/>
</dbReference>
<accession>A0A9D3UFT5</accession>
<organism evidence="2 3">
    <name type="scientific">Gossypium stocksii</name>
    <dbReference type="NCBI Taxonomy" id="47602"/>
    <lineage>
        <taxon>Eukaryota</taxon>
        <taxon>Viridiplantae</taxon>
        <taxon>Streptophyta</taxon>
        <taxon>Embryophyta</taxon>
        <taxon>Tracheophyta</taxon>
        <taxon>Spermatophyta</taxon>
        <taxon>Magnoliopsida</taxon>
        <taxon>eudicotyledons</taxon>
        <taxon>Gunneridae</taxon>
        <taxon>Pentapetalae</taxon>
        <taxon>rosids</taxon>
        <taxon>malvids</taxon>
        <taxon>Malvales</taxon>
        <taxon>Malvaceae</taxon>
        <taxon>Malvoideae</taxon>
        <taxon>Gossypium</taxon>
    </lineage>
</organism>
<proteinExistence type="predicted"/>
<reference evidence="2 3" key="1">
    <citation type="journal article" date="2021" name="Plant Biotechnol. J.">
        <title>Multi-omics assisted identification of the key and species-specific regulatory components of drought-tolerant mechanisms in Gossypium stocksii.</title>
        <authorList>
            <person name="Yu D."/>
            <person name="Ke L."/>
            <person name="Zhang D."/>
            <person name="Wu Y."/>
            <person name="Sun Y."/>
            <person name="Mei J."/>
            <person name="Sun J."/>
            <person name="Sun Y."/>
        </authorList>
    </citation>
    <scope>NUCLEOTIDE SEQUENCE [LARGE SCALE GENOMIC DNA]</scope>
    <source>
        <strain evidence="3">cv. E1</strain>
        <tissue evidence="2">Leaf</tissue>
    </source>
</reference>
<dbReference type="OrthoDB" id="995910at2759"/>
<comment type="caution">
    <text evidence="2">The sequence shown here is derived from an EMBL/GenBank/DDBJ whole genome shotgun (WGS) entry which is preliminary data.</text>
</comment>
<protein>
    <submittedName>
        <fullName evidence="2">Uncharacterized protein</fullName>
    </submittedName>
</protein>
<feature type="compositionally biased region" description="Acidic residues" evidence="1">
    <location>
        <begin position="65"/>
        <end position="83"/>
    </location>
</feature>
<evidence type="ECO:0000256" key="1">
    <source>
        <dbReference type="SAM" id="MobiDB-lite"/>
    </source>
</evidence>
<gene>
    <name evidence="2" type="ORF">J1N35_041464</name>
</gene>
<keyword evidence="3" id="KW-1185">Reference proteome</keyword>
<evidence type="ECO:0000313" key="2">
    <source>
        <dbReference type="EMBL" id="KAH1039721.1"/>
    </source>
</evidence>
<dbReference type="AlphaFoldDB" id="A0A9D3UFT5"/>
<evidence type="ECO:0000313" key="3">
    <source>
        <dbReference type="Proteomes" id="UP000828251"/>
    </source>
</evidence>
<feature type="region of interest" description="Disordered" evidence="1">
    <location>
        <begin position="59"/>
        <end position="83"/>
    </location>
</feature>
<name>A0A9D3UFT5_9ROSI</name>
<sequence length="83" mass="9788">MVMQEPSTVLNPLKFRNRNAKKYYLELQGKNFIQERGFKPSMVICNEIWSLVRAKKEEATLEDKGEGDEHDFPENVDDYETTF</sequence>
<dbReference type="Proteomes" id="UP000828251">
    <property type="component" value="Unassembled WGS sequence"/>
</dbReference>